<dbReference type="NCBIfam" id="TIGR02242">
    <property type="entry name" value="tail_TIGR02242"/>
    <property type="match status" value="1"/>
</dbReference>
<dbReference type="InterPro" id="IPR011748">
    <property type="entry name" value="Unchr_phage_tail-like"/>
</dbReference>
<organism evidence="1 2">
    <name type="scientific">Candidatus Accumulibacter affinis</name>
    <dbReference type="NCBI Taxonomy" id="2954384"/>
    <lineage>
        <taxon>Bacteria</taxon>
        <taxon>Pseudomonadati</taxon>
        <taxon>Pseudomonadota</taxon>
        <taxon>Betaproteobacteria</taxon>
        <taxon>Candidatus Accumulibacter</taxon>
    </lineage>
</organism>
<evidence type="ECO:0000313" key="2">
    <source>
        <dbReference type="Proteomes" id="UP000706151"/>
    </source>
</evidence>
<sequence length="211" mass="23164">MTTKNADFNYASLLPELLQHADSGPGSGGDAVPPVARLLKVIDPMFADLESLLDQIPDYFDPLRAREDFLPWLASWTALVLRADWSLEQKRTVLSKIIPLYRKRGTKAGLEEYLKIYVGEGASIVDEHDPMQVGTISTVGVDTVVGGMPPYLFRVNVAFTTPDPAELSRKTESVRAVLDIEKPAHTYYSLSISGPTFQIGVQSTVGIDTLI</sequence>
<name>A0A935TBF7_9PROT</name>
<comment type="caution">
    <text evidence="1">The sequence shown here is derived from an EMBL/GenBank/DDBJ whole genome shotgun (WGS) entry which is preliminary data.</text>
</comment>
<gene>
    <name evidence="1" type="ORF">IPK02_10250</name>
</gene>
<dbReference type="Proteomes" id="UP000706151">
    <property type="component" value="Unassembled WGS sequence"/>
</dbReference>
<accession>A0A935TBF7</accession>
<dbReference type="AlphaFoldDB" id="A0A935TBF7"/>
<protein>
    <submittedName>
        <fullName evidence="1">DUF2313 domain-containing protein</fullName>
    </submittedName>
</protein>
<dbReference type="InterPro" id="IPR006521">
    <property type="entry name" value="Tail_protein_I"/>
</dbReference>
<dbReference type="Pfam" id="PF09684">
    <property type="entry name" value="Tail_P2_I"/>
    <property type="match status" value="1"/>
</dbReference>
<reference evidence="1 2" key="1">
    <citation type="submission" date="2020-10" db="EMBL/GenBank/DDBJ databases">
        <title>Connecting structure to function with the recovery of over 1000 high-quality activated sludge metagenome-assembled genomes encoding full-length rRNA genes using long-read sequencing.</title>
        <authorList>
            <person name="Singleton C.M."/>
            <person name="Petriglieri F."/>
            <person name="Kristensen J.M."/>
            <person name="Kirkegaard R.H."/>
            <person name="Michaelsen T.Y."/>
            <person name="Andersen M.H."/>
            <person name="Karst S.M."/>
            <person name="Dueholm M.S."/>
            <person name="Nielsen P.H."/>
            <person name="Albertsen M."/>
        </authorList>
    </citation>
    <scope>NUCLEOTIDE SEQUENCE [LARGE SCALE GENOMIC DNA]</scope>
    <source>
        <strain evidence="1">Fred_18-Q3-R57-64_BAT3C.720</strain>
    </source>
</reference>
<evidence type="ECO:0000313" key="1">
    <source>
        <dbReference type="EMBL" id="MBK7954302.1"/>
    </source>
</evidence>
<proteinExistence type="predicted"/>
<dbReference type="EMBL" id="JADJOT010000008">
    <property type="protein sequence ID" value="MBK7954302.1"/>
    <property type="molecule type" value="Genomic_DNA"/>
</dbReference>